<feature type="compositionally biased region" description="Polar residues" evidence="1">
    <location>
        <begin position="13"/>
        <end position="22"/>
    </location>
</feature>
<feature type="region of interest" description="Disordered" evidence="1">
    <location>
        <begin position="1"/>
        <end position="22"/>
    </location>
</feature>
<evidence type="ECO:0000259" key="2">
    <source>
        <dbReference type="Pfam" id="PF03101"/>
    </source>
</evidence>
<dbReference type="EMBL" id="BKCP01004739">
    <property type="protein sequence ID" value="GER33539.1"/>
    <property type="molecule type" value="Genomic_DNA"/>
</dbReference>
<dbReference type="PANTHER" id="PTHR47718:SF18">
    <property type="entry name" value="PROTEIN FAR1-RELATED SEQUENCE 5-LIKE"/>
    <property type="match status" value="1"/>
</dbReference>
<evidence type="ECO:0000313" key="3">
    <source>
        <dbReference type="EMBL" id="GER33539.1"/>
    </source>
</evidence>
<dbReference type="Proteomes" id="UP000325081">
    <property type="component" value="Unassembled WGS sequence"/>
</dbReference>
<reference evidence="4" key="1">
    <citation type="journal article" date="2019" name="Curr. Biol.">
        <title>Genome Sequence of Striga asiatica Provides Insight into the Evolution of Plant Parasitism.</title>
        <authorList>
            <person name="Yoshida S."/>
            <person name="Kim S."/>
            <person name="Wafula E.K."/>
            <person name="Tanskanen J."/>
            <person name="Kim Y.M."/>
            <person name="Honaas L."/>
            <person name="Yang Z."/>
            <person name="Spallek T."/>
            <person name="Conn C.E."/>
            <person name="Ichihashi Y."/>
            <person name="Cheong K."/>
            <person name="Cui S."/>
            <person name="Der J.P."/>
            <person name="Gundlach H."/>
            <person name="Jiao Y."/>
            <person name="Hori C."/>
            <person name="Ishida J.K."/>
            <person name="Kasahara H."/>
            <person name="Kiba T."/>
            <person name="Kim M.S."/>
            <person name="Koo N."/>
            <person name="Laohavisit A."/>
            <person name="Lee Y.H."/>
            <person name="Lumba S."/>
            <person name="McCourt P."/>
            <person name="Mortimer J.C."/>
            <person name="Mutuku J.M."/>
            <person name="Nomura T."/>
            <person name="Sasaki-Sekimoto Y."/>
            <person name="Seto Y."/>
            <person name="Wang Y."/>
            <person name="Wakatake T."/>
            <person name="Sakakibara H."/>
            <person name="Demura T."/>
            <person name="Yamaguchi S."/>
            <person name="Yoneyama K."/>
            <person name="Manabe R.I."/>
            <person name="Nelson D.C."/>
            <person name="Schulman A.H."/>
            <person name="Timko M.P."/>
            <person name="dePamphilis C.W."/>
            <person name="Choi D."/>
            <person name="Shirasu K."/>
        </authorList>
    </citation>
    <scope>NUCLEOTIDE SEQUENCE [LARGE SCALE GENOMIC DNA]</scope>
    <source>
        <strain evidence="4">cv. UVA1</strain>
    </source>
</reference>
<name>A0A5A7PLA3_STRAF</name>
<proteinExistence type="predicted"/>
<protein>
    <submittedName>
        <fullName evidence="3">FAR1-related protein</fullName>
    </submittedName>
</protein>
<sequence length="366" mass="41579">MEAPVEPSETQEDSAQLSSPRTRQLLITPGGTKYWIPQCEDALRPFKGQIFHGLHEAVIFYNVYASTVGFDVRHSTLIKAIDKTVVWKYLVCSREGHKHHADTIQAMHSRRRRVSNRVGCNARIVLRVNGPNNYIVRFFEEKHSHPMTPDECRARLKINRTMTAAHQTFVLNCIKANIGPIKSYKLYKEIVGGYSNIGATNVEFRNFKRELMGYILGADAQLVIEKFYKQQETNSAFYFRYELDEHDCLHRLFWADTISRRNYGSFGDVVSFDATYRTNRSKLDQTDANRSKRNFAARHLPAAREGACGADSGDVGGDGKLSSRRSSGYTVVNNYSCSQVTDRVIFGSPDDDPPYLSAEQQNVELV</sequence>
<gene>
    <name evidence="3" type="ORF">STAS_09681</name>
</gene>
<evidence type="ECO:0000256" key="1">
    <source>
        <dbReference type="SAM" id="MobiDB-lite"/>
    </source>
</evidence>
<dbReference type="InterPro" id="IPR004330">
    <property type="entry name" value="FAR1_DNA_bnd_dom"/>
</dbReference>
<evidence type="ECO:0000313" key="4">
    <source>
        <dbReference type="Proteomes" id="UP000325081"/>
    </source>
</evidence>
<keyword evidence="4" id="KW-1185">Reference proteome</keyword>
<dbReference type="Pfam" id="PF03101">
    <property type="entry name" value="FAR1"/>
    <property type="match status" value="1"/>
</dbReference>
<dbReference type="PANTHER" id="PTHR47718">
    <property type="entry name" value="OS01G0519700 PROTEIN"/>
    <property type="match status" value="1"/>
</dbReference>
<organism evidence="3 4">
    <name type="scientific">Striga asiatica</name>
    <name type="common">Asiatic witchweed</name>
    <name type="synonym">Buchnera asiatica</name>
    <dbReference type="NCBI Taxonomy" id="4170"/>
    <lineage>
        <taxon>Eukaryota</taxon>
        <taxon>Viridiplantae</taxon>
        <taxon>Streptophyta</taxon>
        <taxon>Embryophyta</taxon>
        <taxon>Tracheophyta</taxon>
        <taxon>Spermatophyta</taxon>
        <taxon>Magnoliopsida</taxon>
        <taxon>eudicotyledons</taxon>
        <taxon>Gunneridae</taxon>
        <taxon>Pentapetalae</taxon>
        <taxon>asterids</taxon>
        <taxon>lamiids</taxon>
        <taxon>Lamiales</taxon>
        <taxon>Orobanchaceae</taxon>
        <taxon>Buchnereae</taxon>
        <taxon>Striga</taxon>
    </lineage>
</organism>
<comment type="caution">
    <text evidence="3">The sequence shown here is derived from an EMBL/GenBank/DDBJ whole genome shotgun (WGS) entry which is preliminary data.</text>
</comment>
<feature type="domain" description="FAR1" evidence="2">
    <location>
        <begin position="60"/>
        <end position="148"/>
    </location>
</feature>
<accession>A0A5A7PLA3</accession>
<dbReference type="AlphaFoldDB" id="A0A5A7PLA3"/>
<dbReference type="OrthoDB" id="2402896at2759"/>